<evidence type="ECO:0000313" key="2">
    <source>
        <dbReference type="Proteomes" id="UP000011083"/>
    </source>
</evidence>
<dbReference type="GeneID" id="14915834"/>
<accession>L8GPX4</accession>
<sequence length="98" mass="10822">MSLRKVSSYEVKDYGTPVHSSILQPAFVEISRKANIVNQFLTIDADEIDDELMAALHISSFPAFVVHKGPSVEPTSFSVQTKERLITNMAKAGVIDDK</sequence>
<reference evidence="1 2" key="1">
    <citation type="journal article" date="2013" name="Genome Biol.">
        <title>Genome of Acanthamoeba castellanii highlights extensive lateral gene transfer and early evolution of tyrosine kinase signaling.</title>
        <authorList>
            <person name="Clarke M."/>
            <person name="Lohan A.J."/>
            <person name="Liu B."/>
            <person name="Lagkouvardos I."/>
            <person name="Roy S."/>
            <person name="Zafar N."/>
            <person name="Bertelli C."/>
            <person name="Schilde C."/>
            <person name="Kianianmomeni A."/>
            <person name="Burglin T.R."/>
            <person name="Frech C."/>
            <person name="Turcotte B."/>
            <person name="Kopec K.O."/>
            <person name="Synnott J.M."/>
            <person name="Choo C."/>
            <person name="Paponov I."/>
            <person name="Finkler A."/>
            <person name="Soon Heng Tan C."/>
            <person name="Hutchins A.P."/>
            <person name="Weinmeier T."/>
            <person name="Rattei T."/>
            <person name="Chu J.S."/>
            <person name="Gimenez G."/>
            <person name="Irimia M."/>
            <person name="Rigden D.J."/>
            <person name="Fitzpatrick D.A."/>
            <person name="Lorenzo-Morales J."/>
            <person name="Bateman A."/>
            <person name="Chiu C.H."/>
            <person name="Tang P."/>
            <person name="Hegemann P."/>
            <person name="Fromm H."/>
            <person name="Raoult D."/>
            <person name="Greub G."/>
            <person name="Miranda-Saavedra D."/>
            <person name="Chen N."/>
            <person name="Nash P."/>
            <person name="Ginger M.L."/>
            <person name="Horn M."/>
            <person name="Schaap P."/>
            <person name="Caler L."/>
            <person name="Loftus B."/>
        </authorList>
    </citation>
    <scope>NUCLEOTIDE SEQUENCE [LARGE SCALE GENOMIC DNA]</scope>
    <source>
        <strain evidence="1 2">Neff</strain>
    </source>
</reference>
<protein>
    <recommendedName>
        <fullName evidence="3">Thioredoxin domain-containing protein</fullName>
    </recommendedName>
</protein>
<dbReference type="EMBL" id="KB008036">
    <property type="protein sequence ID" value="ELR15224.1"/>
    <property type="molecule type" value="Genomic_DNA"/>
</dbReference>
<dbReference type="RefSeq" id="XP_004337237.1">
    <property type="nucleotide sequence ID" value="XM_004337189.1"/>
</dbReference>
<evidence type="ECO:0008006" key="3">
    <source>
        <dbReference type="Google" id="ProtNLM"/>
    </source>
</evidence>
<keyword evidence="2" id="KW-1185">Reference proteome</keyword>
<gene>
    <name evidence="1" type="ORF">ACA1_219090</name>
</gene>
<name>L8GPX4_ACACF</name>
<proteinExistence type="predicted"/>
<dbReference type="AlphaFoldDB" id="L8GPX4"/>
<dbReference type="KEGG" id="acan:ACA1_219090"/>
<evidence type="ECO:0000313" key="1">
    <source>
        <dbReference type="EMBL" id="ELR15224.1"/>
    </source>
</evidence>
<dbReference type="Proteomes" id="UP000011083">
    <property type="component" value="Unassembled WGS sequence"/>
</dbReference>
<dbReference type="VEuPathDB" id="AmoebaDB:ACA1_219090"/>
<organism evidence="1 2">
    <name type="scientific">Acanthamoeba castellanii (strain ATCC 30010 / Neff)</name>
    <dbReference type="NCBI Taxonomy" id="1257118"/>
    <lineage>
        <taxon>Eukaryota</taxon>
        <taxon>Amoebozoa</taxon>
        <taxon>Discosea</taxon>
        <taxon>Longamoebia</taxon>
        <taxon>Centramoebida</taxon>
        <taxon>Acanthamoebidae</taxon>
        <taxon>Acanthamoeba</taxon>
    </lineage>
</organism>